<dbReference type="EMBL" id="CAEZYF010000010">
    <property type="protein sequence ID" value="CAB4726363.1"/>
    <property type="molecule type" value="Genomic_DNA"/>
</dbReference>
<dbReference type="EMBL" id="CAFBOL010000001">
    <property type="protein sequence ID" value="CAB4970480.1"/>
    <property type="molecule type" value="Genomic_DNA"/>
</dbReference>
<evidence type="ECO:0000256" key="1">
    <source>
        <dbReference type="ARBA" id="ARBA00006484"/>
    </source>
</evidence>
<dbReference type="GO" id="GO:0016491">
    <property type="term" value="F:oxidoreductase activity"/>
    <property type="evidence" value="ECO:0007669"/>
    <property type="project" value="UniProtKB-KW"/>
</dbReference>
<dbReference type="EMBL" id="CAESGF010000010">
    <property type="protein sequence ID" value="CAB4364118.1"/>
    <property type="molecule type" value="Genomic_DNA"/>
</dbReference>
<dbReference type="CDD" id="cd05233">
    <property type="entry name" value="SDR_c"/>
    <property type="match status" value="1"/>
</dbReference>
<evidence type="ECO:0000256" key="2">
    <source>
        <dbReference type="ARBA" id="ARBA00023002"/>
    </source>
</evidence>
<name>A0A6J6A5C1_9ZZZZ</name>
<dbReference type="PANTHER" id="PTHR43391">
    <property type="entry name" value="RETINOL DEHYDROGENASE-RELATED"/>
    <property type="match status" value="1"/>
</dbReference>
<dbReference type="EMBL" id="CAFBIY010000012">
    <property type="protein sequence ID" value="CAB4846948.1"/>
    <property type="molecule type" value="Genomic_DNA"/>
</dbReference>
<organism evidence="3">
    <name type="scientific">freshwater metagenome</name>
    <dbReference type="NCBI Taxonomy" id="449393"/>
    <lineage>
        <taxon>unclassified sequences</taxon>
        <taxon>metagenomes</taxon>
        <taxon>ecological metagenomes</taxon>
    </lineage>
</organism>
<evidence type="ECO:0000313" key="5">
    <source>
        <dbReference type="EMBL" id="CAB4802125.1"/>
    </source>
</evidence>
<accession>A0A6J6A5C1</accession>
<dbReference type="EMBL" id="CAFAAV010000007">
    <property type="protein sequence ID" value="CAB4802125.1"/>
    <property type="molecule type" value="Genomic_DNA"/>
</dbReference>
<gene>
    <name evidence="4" type="ORF">UFOPK2656_01797</name>
    <name evidence="5" type="ORF">UFOPK3099_00182</name>
    <name evidence="6" type="ORF">UFOPK3267_00374</name>
    <name evidence="7" type="ORF">UFOPK3651_02028</name>
    <name evidence="8" type="ORF">UFOPK3931_00066</name>
    <name evidence="3" type="ORF">UFOPK4189_01885</name>
</gene>
<protein>
    <submittedName>
        <fullName evidence="3">Unannotated protein</fullName>
    </submittedName>
</protein>
<evidence type="ECO:0000313" key="8">
    <source>
        <dbReference type="EMBL" id="CAB4970480.1"/>
    </source>
</evidence>
<evidence type="ECO:0000313" key="4">
    <source>
        <dbReference type="EMBL" id="CAB4726363.1"/>
    </source>
</evidence>
<keyword evidence="2" id="KW-0560">Oxidoreductase</keyword>
<evidence type="ECO:0000313" key="6">
    <source>
        <dbReference type="EMBL" id="CAB4846948.1"/>
    </source>
</evidence>
<dbReference type="InterPro" id="IPR036291">
    <property type="entry name" value="NAD(P)-bd_dom_sf"/>
</dbReference>
<dbReference type="AlphaFoldDB" id="A0A6J6A5C1"/>
<dbReference type="InterPro" id="IPR002347">
    <property type="entry name" value="SDR_fam"/>
</dbReference>
<evidence type="ECO:0000313" key="7">
    <source>
        <dbReference type="EMBL" id="CAB4939160.1"/>
    </source>
</evidence>
<dbReference type="PRINTS" id="PR00080">
    <property type="entry name" value="SDRFAMILY"/>
</dbReference>
<comment type="similarity">
    <text evidence="1">Belongs to the short-chain dehydrogenases/reductases (SDR) family.</text>
</comment>
<evidence type="ECO:0000313" key="3">
    <source>
        <dbReference type="EMBL" id="CAB4364118.1"/>
    </source>
</evidence>
<dbReference type="Gene3D" id="3.40.50.720">
    <property type="entry name" value="NAD(P)-binding Rossmann-like Domain"/>
    <property type="match status" value="1"/>
</dbReference>
<proteinExistence type="inferred from homology"/>
<dbReference type="PANTHER" id="PTHR43391:SF26">
    <property type="entry name" value="BLL7251 PROTEIN"/>
    <property type="match status" value="1"/>
</dbReference>
<sequence length="269" mass="27903">MTTLEPGGVAVVTGGASGIGLALGRAFAARGMHVVLADIEAGPLERAAAELGATGSITDVSRRADVDRLAALTLEQFGRVDVVCNNAGVSIGSLPTWQYDQRDWEWVLGVNLMGVIHGVAAFVPHLVSQGFGHVVNTSSAAGLAVIPGLSPYTVAKHGVTALSEALLLELQQQGVDVGVTIVSPGMVHTAIRGAERNRPSDLVVERDASAKPSAFPDVPDMQDPNDLAADVLAAIEANQLHVAFVGAEPMMQERISRLNASRGEGDPLP</sequence>
<dbReference type="PRINTS" id="PR00081">
    <property type="entry name" value="GDHRDH"/>
</dbReference>
<dbReference type="EMBL" id="CAFBMT010000011">
    <property type="protein sequence ID" value="CAB4939160.1"/>
    <property type="molecule type" value="Genomic_DNA"/>
</dbReference>
<reference evidence="3" key="1">
    <citation type="submission" date="2020-05" db="EMBL/GenBank/DDBJ databases">
        <authorList>
            <person name="Chiriac C."/>
            <person name="Salcher M."/>
            <person name="Ghai R."/>
            <person name="Kavagutti S V."/>
        </authorList>
    </citation>
    <scope>NUCLEOTIDE SEQUENCE</scope>
</reference>
<dbReference type="SUPFAM" id="SSF51735">
    <property type="entry name" value="NAD(P)-binding Rossmann-fold domains"/>
    <property type="match status" value="1"/>
</dbReference>
<dbReference type="Pfam" id="PF00106">
    <property type="entry name" value="adh_short"/>
    <property type="match status" value="1"/>
</dbReference>